<keyword evidence="5" id="KW-0677">Repeat</keyword>
<reference evidence="13" key="1">
    <citation type="thesis" date="2020" institute="ProQuest LLC" country="789 East Eisenhower Parkway, Ann Arbor, MI, USA">
        <title>Comparative Genomics and Chromosome Evolution.</title>
        <authorList>
            <person name="Mudd A.B."/>
        </authorList>
    </citation>
    <scope>NUCLEOTIDE SEQUENCE</scope>
    <source>
        <strain evidence="13">Female2</strain>
        <tissue evidence="13">Blood</tissue>
    </source>
</reference>
<keyword evidence="4" id="KW-0479">Metal-binding</keyword>
<dbReference type="AlphaFoldDB" id="A0A8T2JZM4"/>
<name>A0A8T2JZM4_9PIPI</name>
<evidence type="ECO:0000256" key="2">
    <source>
        <dbReference type="ARBA" id="ARBA00004123"/>
    </source>
</evidence>
<accession>A0A8T2JZM4</accession>
<evidence type="ECO:0000313" key="14">
    <source>
        <dbReference type="Proteomes" id="UP000812440"/>
    </source>
</evidence>
<gene>
    <name evidence="13" type="ORF">GDO86_015092</name>
</gene>
<dbReference type="PANTHER" id="PTHR24381">
    <property type="entry name" value="ZINC FINGER PROTEIN"/>
    <property type="match status" value="1"/>
</dbReference>
<dbReference type="GO" id="GO:0008270">
    <property type="term" value="F:zinc ion binding"/>
    <property type="evidence" value="ECO:0007669"/>
    <property type="project" value="UniProtKB-KW"/>
</dbReference>
<evidence type="ECO:0000256" key="6">
    <source>
        <dbReference type="ARBA" id="ARBA00022771"/>
    </source>
</evidence>
<dbReference type="GO" id="GO:0000977">
    <property type="term" value="F:RNA polymerase II transcription regulatory region sequence-specific DNA binding"/>
    <property type="evidence" value="ECO:0007669"/>
    <property type="project" value="TreeGrafter"/>
</dbReference>
<keyword evidence="11" id="KW-0539">Nucleus</keyword>
<feature type="domain" description="C2H2-type" evidence="12">
    <location>
        <begin position="586"/>
        <end position="606"/>
    </location>
</feature>
<evidence type="ECO:0000256" key="11">
    <source>
        <dbReference type="ARBA" id="ARBA00023242"/>
    </source>
</evidence>
<feature type="domain" description="C2H2-type" evidence="12">
    <location>
        <begin position="446"/>
        <end position="466"/>
    </location>
</feature>
<dbReference type="FunFam" id="3.30.160.60:FF:001158">
    <property type="entry name" value="zinc finger protein 22"/>
    <property type="match status" value="1"/>
</dbReference>
<dbReference type="FunFam" id="3.30.160.60:FF:000478">
    <property type="entry name" value="Zinc finger protein 133"/>
    <property type="match status" value="1"/>
</dbReference>
<comment type="similarity">
    <text evidence="3">Belongs to the krueppel C2H2-type zinc-finger protein family.</text>
</comment>
<evidence type="ECO:0000256" key="1">
    <source>
        <dbReference type="ARBA" id="ARBA00003767"/>
    </source>
</evidence>
<dbReference type="InterPro" id="IPR001909">
    <property type="entry name" value="KRAB"/>
</dbReference>
<evidence type="ECO:0000256" key="10">
    <source>
        <dbReference type="ARBA" id="ARBA00023163"/>
    </source>
</evidence>
<organism evidence="13 14">
    <name type="scientific">Hymenochirus boettgeri</name>
    <name type="common">Congo dwarf clawed frog</name>
    <dbReference type="NCBI Taxonomy" id="247094"/>
    <lineage>
        <taxon>Eukaryota</taxon>
        <taxon>Metazoa</taxon>
        <taxon>Chordata</taxon>
        <taxon>Craniata</taxon>
        <taxon>Vertebrata</taxon>
        <taxon>Euteleostomi</taxon>
        <taxon>Amphibia</taxon>
        <taxon>Batrachia</taxon>
        <taxon>Anura</taxon>
        <taxon>Pipoidea</taxon>
        <taxon>Pipidae</taxon>
        <taxon>Pipinae</taxon>
        <taxon>Hymenochirus</taxon>
    </lineage>
</organism>
<feature type="domain" description="C2H2-type" evidence="12">
    <location>
        <begin position="502"/>
        <end position="522"/>
    </location>
</feature>
<dbReference type="InterPro" id="IPR036051">
    <property type="entry name" value="KRAB_dom_sf"/>
</dbReference>
<evidence type="ECO:0000256" key="8">
    <source>
        <dbReference type="ARBA" id="ARBA00023015"/>
    </source>
</evidence>
<keyword evidence="9" id="KW-0238">DNA-binding</keyword>
<dbReference type="SUPFAM" id="SSF57667">
    <property type="entry name" value="beta-beta-alpha zinc fingers"/>
    <property type="match status" value="4"/>
</dbReference>
<keyword evidence="7" id="KW-0862">Zinc</keyword>
<protein>
    <recommendedName>
        <fullName evidence="12">C2H2-type domain-containing protein</fullName>
    </recommendedName>
</protein>
<dbReference type="PANTHER" id="PTHR24381:SF390">
    <property type="entry name" value="ZINC FINGER PROTEIN 37 HOMOLOG"/>
    <property type="match status" value="1"/>
</dbReference>
<dbReference type="FunFam" id="3.30.160.60:FF:001891">
    <property type="entry name" value="Zinc finger protein 527"/>
    <property type="match status" value="1"/>
</dbReference>
<dbReference type="GO" id="GO:0000981">
    <property type="term" value="F:DNA-binding transcription factor activity, RNA polymerase II-specific"/>
    <property type="evidence" value="ECO:0007669"/>
    <property type="project" value="TreeGrafter"/>
</dbReference>
<dbReference type="Gene3D" id="3.30.160.60">
    <property type="entry name" value="Classic Zinc Finger"/>
    <property type="match status" value="7"/>
</dbReference>
<feature type="domain" description="C2H2-type" evidence="12">
    <location>
        <begin position="474"/>
        <end position="494"/>
    </location>
</feature>
<dbReference type="OrthoDB" id="5428132at2759"/>
<feature type="domain" description="C2H2-type" evidence="12">
    <location>
        <begin position="558"/>
        <end position="578"/>
    </location>
</feature>
<dbReference type="FunFam" id="3.30.160.60:FF:002063">
    <property type="entry name" value="RB associated KRAB zinc finger"/>
    <property type="match status" value="1"/>
</dbReference>
<evidence type="ECO:0000256" key="5">
    <source>
        <dbReference type="ARBA" id="ARBA00022737"/>
    </source>
</evidence>
<evidence type="ECO:0000256" key="7">
    <source>
        <dbReference type="ARBA" id="ARBA00022833"/>
    </source>
</evidence>
<dbReference type="CDD" id="cd07765">
    <property type="entry name" value="KRAB_A-box"/>
    <property type="match status" value="1"/>
</dbReference>
<feature type="domain" description="C2H2-type" evidence="12">
    <location>
        <begin position="614"/>
        <end position="634"/>
    </location>
</feature>
<keyword evidence="10" id="KW-0804">Transcription</keyword>
<comment type="function">
    <text evidence="1">May be involved in transcriptional regulation.</text>
</comment>
<evidence type="ECO:0000256" key="9">
    <source>
        <dbReference type="ARBA" id="ARBA00023125"/>
    </source>
</evidence>
<feature type="domain" description="C2H2-type" evidence="12">
    <location>
        <begin position="530"/>
        <end position="550"/>
    </location>
</feature>
<evidence type="ECO:0000259" key="12">
    <source>
        <dbReference type="PROSITE" id="PS00028"/>
    </source>
</evidence>
<keyword evidence="6" id="KW-0863">Zinc-finger</keyword>
<dbReference type="Pfam" id="PF00096">
    <property type="entry name" value="zf-C2H2"/>
    <property type="match status" value="7"/>
</dbReference>
<dbReference type="GO" id="GO:0005634">
    <property type="term" value="C:nucleus"/>
    <property type="evidence" value="ECO:0007669"/>
    <property type="project" value="UniProtKB-SubCell"/>
</dbReference>
<keyword evidence="14" id="KW-1185">Reference proteome</keyword>
<dbReference type="FunFam" id="3.30.160.60:FF:000710">
    <property type="entry name" value="Zinc finger protein 768"/>
    <property type="match status" value="1"/>
</dbReference>
<evidence type="ECO:0000313" key="13">
    <source>
        <dbReference type="EMBL" id="KAG8447851.1"/>
    </source>
</evidence>
<dbReference type="InterPro" id="IPR013087">
    <property type="entry name" value="Znf_C2H2_type"/>
</dbReference>
<keyword evidence="8" id="KW-0805">Transcription regulation</keyword>
<evidence type="ECO:0000256" key="4">
    <source>
        <dbReference type="ARBA" id="ARBA00022723"/>
    </source>
</evidence>
<dbReference type="SMART" id="SM00355">
    <property type="entry name" value="ZnF_C2H2"/>
    <property type="match status" value="7"/>
</dbReference>
<comment type="caution">
    <text evidence="13">The sequence shown here is derived from an EMBL/GenBank/DDBJ whole genome shotgun (WGS) entry which is preliminary data.</text>
</comment>
<dbReference type="Proteomes" id="UP000812440">
    <property type="component" value="Chromosome 8_10"/>
</dbReference>
<evidence type="ECO:0000256" key="3">
    <source>
        <dbReference type="ARBA" id="ARBA00006991"/>
    </source>
</evidence>
<proteinExistence type="inferred from homology"/>
<dbReference type="Pfam" id="PF01352">
    <property type="entry name" value="KRAB"/>
    <property type="match status" value="1"/>
</dbReference>
<dbReference type="SUPFAM" id="SSF109640">
    <property type="entry name" value="KRAB domain (Kruppel-associated box)"/>
    <property type="match status" value="1"/>
</dbReference>
<comment type="subcellular location">
    <subcellularLocation>
        <location evidence="2">Nucleus</location>
    </subcellularLocation>
</comment>
<dbReference type="EMBL" id="JAACNH010000003">
    <property type="protein sequence ID" value="KAG8447851.1"/>
    <property type="molecule type" value="Genomic_DNA"/>
</dbReference>
<dbReference type="InterPro" id="IPR036236">
    <property type="entry name" value="Znf_C2H2_sf"/>
</dbReference>
<dbReference type="PROSITE" id="PS00028">
    <property type="entry name" value="ZINC_FINGER_C2H2_1"/>
    <property type="match status" value="7"/>
</dbReference>
<dbReference type="FunFam" id="3.30.160.60:FF:000690">
    <property type="entry name" value="Zinc finger protein 354C"/>
    <property type="match status" value="1"/>
</dbReference>
<sequence length="639" mass="72780">MTERIVNHALEIIFLLTGEEYIIMKKNAPQSIHLLSGEVHIKTGDAAIYFSTEEWEYIERHKEIYKDLMMENLSSFGMPRSKHSGRTYSDISPSIEEKEESCIIRHLEDKIPGINENSGVDGIGQGKESEINKRDPSAVTYIEDKDKEKCVNTRLGKMNTDGLLNFELKGKLHTVRSPEVTMQVICVDTDSGGSSVLEESQNATCLSDEAVDEDSGEINSEVVLDVEQKETPCAIVCLEDDDEEVYENPVSGESWNRRMSEEYQTTVNLSHELKEYEASVFPGFKVETPRVNSAIWERGDIFTSVSYKCEEDNLASNDKFECNRSDNLREAIKQKKRESTKCSEQSIGKADCEYYTTLVGDTPFNCNNEDPYVTTHQITHNDDDDDTLYKCNEDDKHFPSVSFYNRQHIPSEEEAYTSLDFGKCLTDGQQNIADYMDSTGEKPFTCTECGQCFTRRSSLLRHSRFHTGEKPYACFVCGKCFSNKSHLVAHRRIHAGEKPYACPECGKCFANRSYLSVHKRTHTGEKPYSCPECGKRFTAMQSVVRHRRSHTGEKPYACNECGKRFTRRSCLNRHNRSHMRVKPFSCAECGECFTNKSLLDAHKITHTGEKLYSCTECGKCFTHMSALISHHRSHIEEKS</sequence>
<dbReference type="FunFam" id="3.30.160.60:FF:000912">
    <property type="entry name" value="Zinc finger protein 660"/>
    <property type="match status" value="1"/>
</dbReference>